<dbReference type="RefSeq" id="WP_349182391.1">
    <property type="nucleotide sequence ID" value="NZ_JBBNGS010000008.1"/>
</dbReference>
<feature type="domain" description="HTH LytTR-type" evidence="3">
    <location>
        <begin position="127"/>
        <end position="227"/>
    </location>
</feature>
<sequence>MLIVEDEKPAADALLALVRRYEESRGMTFDVDVVGAAFELLDASRTYDICLLDIQLPGINGMEAAELLRSQHRVTSIIFVTDLAQYAVRGYEVDALGFLVKPATFAGLSMNLDRAMREVAQGTNRTLTVPTGDGFRSVPLSQVTHIEVRNHDLVYHTVDGEALRARGSLAQVERELPDAPMVRVSRYCLANMALITGVAGDEVTVAGGTALHITRGHKKEIELALARYLGGRR</sequence>
<evidence type="ECO:0000256" key="1">
    <source>
        <dbReference type="PROSITE-ProRule" id="PRU00169"/>
    </source>
</evidence>
<dbReference type="SMART" id="SM00448">
    <property type="entry name" value="REC"/>
    <property type="match status" value="1"/>
</dbReference>
<keyword evidence="5" id="KW-1185">Reference proteome</keyword>
<dbReference type="PROSITE" id="PS50110">
    <property type="entry name" value="RESPONSE_REGULATORY"/>
    <property type="match status" value="1"/>
</dbReference>
<keyword evidence="1" id="KW-0597">Phosphoprotein</keyword>
<evidence type="ECO:0000259" key="2">
    <source>
        <dbReference type="PROSITE" id="PS50110"/>
    </source>
</evidence>
<name>A0ABV1IFQ0_9ACTN</name>
<dbReference type="PROSITE" id="PS50930">
    <property type="entry name" value="HTH_LYTTR"/>
    <property type="match status" value="1"/>
</dbReference>
<dbReference type="PANTHER" id="PTHR37299:SF1">
    <property type="entry name" value="STAGE 0 SPORULATION PROTEIN A HOMOLOG"/>
    <property type="match status" value="1"/>
</dbReference>
<comment type="caution">
    <text evidence="4">The sequence shown here is derived from an EMBL/GenBank/DDBJ whole genome shotgun (WGS) entry which is preliminary data.</text>
</comment>
<feature type="domain" description="Response regulatory" evidence="2">
    <location>
        <begin position="1"/>
        <end position="116"/>
    </location>
</feature>
<organism evidence="4 5">
    <name type="scientific">Paratractidigestivibacter faecalis</name>
    <dbReference type="NCBI Taxonomy" id="2292441"/>
    <lineage>
        <taxon>Bacteria</taxon>
        <taxon>Bacillati</taxon>
        <taxon>Actinomycetota</taxon>
        <taxon>Coriobacteriia</taxon>
        <taxon>Coriobacteriales</taxon>
        <taxon>Atopobiaceae</taxon>
        <taxon>Paratractidigestivibacter</taxon>
    </lineage>
</organism>
<evidence type="ECO:0000313" key="4">
    <source>
        <dbReference type="EMBL" id="MEQ2637725.1"/>
    </source>
</evidence>
<dbReference type="Gene3D" id="2.40.50.1020">
    <property type="entry name" value="LytTr DNA-binding domain"/>
    <property type="match status" value="1"/>
</dbReference>
<accession>A0ABV1IFQ0</accession>
<protein>
    <submittedName>
        <fullName evidence="4">LytTR family DNA-binding domain-containing protein</fullName>
    </submittedName>
</protein>
<dbReference type="GO" id="GO:0003677">
    <property type="term" value="F:DNA binding"/>
    <property type="evidence" value="ECO:0007669"/>
    <property type="project" value="UniProtKB-KW"/>
</dbReference>
<dbReference type="SMART" id="SM00850">
    <property type="entry name" value="LytTR"/>
    <property type="match status" value="1"/>
</dbReference>
<dbReference type="Pfam" id="PF00072">
    <property type="entry name" value="Response_reg"/>
    <property type="match status" value="1"/>
</dbReference>
<evidence type="ECO:0000313" key="5">
    <source>
        <dbReference type="Proteomes" id="UP001478817"/>
    </source>
</evidence>
<dbReference type="EMBL" id="JBBNGS010000008">
    <property type="protein sequence ID" value="MEQ2637725.1"/>
    <property type="molecule type" value="Genomic_DNA"/>
</dbReference>
<dbReference type="InterPro" id="IPR001789">
    <property type="entry name" value="Sig_transdc_resp-reg_receiver"/>
</dbReference>
<dbReference type="InterPro" id="IPR007492">
    <property type="entry name" value="LytTR_DNA-bd_dom"/>
</dbReference>
<keyword evidence="4" id="KW-0238">DNA-binding</keyword>
<reference evidence="4 5" key="1">
    <citation type="submission" date="2024-04" db="EMBL/GenBank/DDBJ databases">
        <title>Human intestinal bacterial collection.</title>
        <authorList>
            <person name="Pauvert C."/>
            <person name="Hitch T.C.A."/>
            <person name="Clavel T."/>
        </authorList>
    </citation>
    <scope>NUCLEOTIDE SEQUENCE [LARGE SCALE GENOMIC DNA]</scope>
    <source>
        <strain evidence="4 5">CLA-AA-H197</strain>
    </source>
</reference>
<gene>
    <name evidence="4" type="ORF">AAAT05_05130</name>
</gene>
<dbReference type="Proteomes" id="UP001478817">
    <property type="component" value="Unassembled WGS sequence"/>
</dbReference>
<evidence type="ECO:0000259" key="3">
    <source>
        <dbReference type="PROSITE" id="PS50930"/>
    </source>
</evidence>
<dbReference type="Gene3D" id="3.40.50.2300">
    <property type="match status" value="1"/>
</dbReference>
<dbReference type="PANTHER" id="PTHR37299">
    <property type="entry name" value="TRANSCRIPTIONAL REGULATOR-RELATED"/>
    <property type="match status" value="1"/>
</dbReference>
<dbReference type="SUPFAM" id="SSF52172">
    <property type="entry name" value="CheY-like"/>
    <property type="match status" value="1"/>
</dbReference>
<dbReference type="Pfam" id="PF04397">
    <property type="entry name" value="LytTR"/>
    <property type="match status" value="1"/>
</dbReference>
<dbReference type="InterPro" id="IPR046947">
    <property type="entry name" value="LytR-like"/>
</dbReference>
<feature type="modified residue" description="4-aspartylphosphate" evidence="1">
    <location>
        <position position="53"/>
    </location>
</feature>
<dbReference type="InterPro" id="IPR011006">
    <property type="entry name" value="CheY-like_superfamily"/>
</dbReference>
<proteinExistence type="predicted"/>